<gene>
    <name evidence="1" type="ORF">SAMN05444362_12129</name>
</gene>
<evidence type="ECO:0000313" key="1">
    <source>
        <dbReference type="EMBL" id="SHG32182.1"/>
    </source>
</evidence>
<proteinExistence type="predicted"/>
<dbReference type="STRING" id="1346286.SAMN05444362_12129"/>
<name>A0A1M5IV14_9BACT</name>
<accession>A0A1M5IV14</accession>
<keyword evidence="2" id="KW-1185">Reference proteome</keyword>
<sequence length="81" mass="9297">MKRSESSILNIIKLKYIIMIKLKGELDYELTRLGLKVSDEIASHTTPGKVNGVVNFDVHHMGWIYSCSVWPDNYDVIKSEQ</sequence>
<dbReference type="EMBL" id="FQUC01000021">
    <property type="protein sequence ID" value="SHG32182.1"/>
    <property type="molecule type" value="Genomic_DNA"/>
</dbReference>
<reference evidence="2" key="1">
    <citation type="submission" date="2016-11" db="EMBL/GenBank/DDBJ databases">
        <authorList>
            <person name="Varghese N."/>
            <person name="Submissions S."/>
        </authorList>
    </citation>
    <scope>NUCLEOTIDE SEQUENCE [LARGE SCALE GENOMIC DNA]</scope>
    <source>
        <strain evidence="2">DSM 27370</strain>
    </source>
</reference>
<dbReference type="Proteomes" id="UP000184480">
    <property type="component" value="Unassembled WGS sequence"/>
</dbReference>
<dbReference type="AlphaFoldDB" id="A0A1M5IV14"/>
<organism evidence="1 2">
    <name type="scientific">Dysgonomonas macrotermitis</name>
    <dbReference type="NCBI Taxonomy" id="1346286"/>
    <lineage>
        <taxon>Bacteria</taxon>
        <taxon>Pseudomonadati</taxon>
        <taxon>Bacteroidota</taxon>
        <taxon>Bacteroidia</taxon>
        <taxon>Bacteroidales</taxon>
        <taxon>Dysgonomonadaceae</taxon>
        <taxon>Dysgonomonas</taxon>
    </lineage>
</organism>
<protein>
    <submittedName>
        <fullName evidence="1">Uncharacterized protein</fullName>
    </submittedName>
</protein>
<evidence type="ECO:0000313" key="2">
    <source>
        <dbReference type="Proteomes" id="UP000184480"/>
    </source>
</evidence>